<feature type="region of interest" description="Disordered" evidence="1">
    <location>
        <begin position="28"/>
        <end position="47"/>
    </location>
</feature>
<reference evidence="2" key="1">
    <citation type="submission" date="2020-08" db="EMBL/GenBank/DDBJ databases">
        <authorList>
            <person name="Nguyen N.T.T."/>
            <person name="Holtappels D."/>
            <person name="Doan T.T.K."/>
            <person name="Pham H.K.N."/>
            <person name="Wagemans J."/>
        </authorList>
    </citation>
    <scope>NUCLEOTIDE SEQUENCE</scope>
</reference>
<evidence type="ECO:0000256" key="1">
    <source>
        <dbReference type="SAM" id="MobiDB-lite"/>
    </source>
</evidence>
<gene>
    <name evidence="2" type="ORF">XaavBphi31_03</name>
</gene>
<name>A0A868C0A9_9CAUD</name>
<keyword evidence="3" id="KW-1185">Reference proteome</keyword>
<dbReference type="Proteomes" id="UP000671943">
    <property type="component" value="Segment"/>
</dbReference>
<protein>
    <submittedName>
        <fullName evidence="2">Uncharacterized protein</fullName>
    </submittedName>
</protein>
<accession>A0A868C0A9</accession>
<evidence type="ECO:0000313" key="3">
    <source>
        <dbReference type="Proteomes" id="UP000671943"/>
    </source>
</evidence>
<sequence length="47" mass="5526">MSKHNADDVIECSLVNCRDQTRVRKYDRMRRSTQVHSLPTVEARHGE</sequence>
<proteinExistence type="predicted"/>
<organism evidence="2 3">
    <name type="scientific">Xanthomonas phage Xaa_vB_phi31</name>
    <dbReference type="NCBI Taxonomy" id="2776752"/>
    <lineage>
        <taxon>Viruses</taxon>
        <taxon>Duplodnaviria</taxon>
        <taxon>Heunggongvirae</taxon>
        <taxon>Uroviricota</taxon>
        <taxon>Caudoviricetes</taxon>
        <taxon>Autographivirales</taxon>
        <taxon>Autonotataviridae</taxon>
        <taxon>Gujervirinae</taxon>
        <taxon>Pazvirus</taxon>
        <taxon>Pazvirus 31</taxon>
    </lineage>
</organism>
<evidence type="ECO:0000313" key="2">
    <source>
        <dbReference type="EMBL" id="QOI69500.1"/>
    </source>
</evidence>
<dbReference type="EMBL" id="MT951568">
    <property type="protein sequence ID" value="QOI69500.1"/>
    <property type="molecule type" value="Genomic_DNA"/>
</dbReference>